<protein>
    <recommendedName>
        <fullName evidence="3">Secreted protein</fullName>
    </recommendedName>
</protein>
<gene>
    <name evidence="2" type="ORF">OCBIM_22002120mg</name>
</gene>
<organism evidence="2">
    <name type="scientific">Octopus bimaculoides</name>
    <name type="common">California two-spotted octopus</name>
    <dbReference type="NCBI Taxonomy" id="37653"/>
    <lineage>
        <taxon>Eukaryota</taxon>
        <taxon>Metazoa</taxon>
        <taxon>Spiralia</taxon>
        <taxon>Lophotrochozoa</taxon>
        <taxon>Mollusca</taxon>
        <taxon>Cephalopoda</taxon>
        <taxon>Coleoidea</taxon>
        <taxon>Octopodiformes</taxon>
        <taxon>Octopoda</taxon>
        <taxon>Incirrata</taxon>
        <taxon>Octopodidae</taxon>
        <taxon>Octopus</taxon>
    </lineage>
</organism>
<accession>A0A0L8IHK3</accession>
<proteinExistence type="predicted"/>
<evidence type="ECO:0000256" key="1">
    <source>
        <dbReference type="SAM" id="SignalP"/>
    </source>
</evidence>
<evidence type="ECO:0000313" key="2">
    <source>
        <dbReference type="EMBL" id="KOG00499.1"/>
    </source>
</evidence>
<evidence type="ECO:0008006" key="3">
    <source>
        <dbReference type="Google" id="ProtNLM"/>
    </source>
</evidence>
<name>A0A0L8IHK3_OCTBM</name>
<dbReference type="AlphaFoldDB" id="A0A0L8IHK3"/>
<dbReference type="EMBL" id="KQ415788">
    <property type="protein sequence ID" value="KOG00499.1"/>
    <property type="molecule type" value="Genomic_DNA"/>
</dbReference>
<feature type="chain" id="PRO_5005584355" description="Secreted protein" evidence="1">
    <location>
        <begin position="25"/>
        <end position="70"/>
    </location>
</feature>
<reference evidence="2" key="1">
    <citation type="submission" date="2015-07" db="EMBL/GenBank/DDBJ databases">
        <title>MeaNS - Measles Nucleotide Surveillance Program.</title>
        <authorList>
            <person name="Tran T."/>
            <person name="Druce J."/>
        </authorList>
    </citation>
    <scope>NUCLEOTIDE SEQUENCE</scope>
    <source>
        <strain evidence="2">UCB-OBI-ISO-001</strain>
        <tissue evidence="2">Gonad</tissue>
    </source>
</reference>
<keyword evidence="1" id="KW-0732">Signal</keyword>
<sequence>MFVKFHTLLLCECTLVCFRHNTAAFWVLGISFRRHPGCCAHIKKRVCCTLCTYVKQICLRQSSSDRRWIY</sequence>
<feature type="signal peptide" evidence="1">
    <location>
        <begin position="1"/>
        <end position="24"/>
    </location>
</feature>